<dbReference type="InterPro" id="IPR003838">
    <property type="entry name" value="ABC3_permease_C"/>
</dbReference>
<evidence type="ECO:0000256" key="7">
    <source>
        <dbReference type="SAM" id="Phobius"/>
    </source>
</evidence>
<evidence type="ECO:0000256" key="1">
    <source>
        <dbReference type="ARBA" id="ARBA00004651"/>
    </source>
</evidence>
<dbReference type="GO" id="GO:0005886">
    <property type="term" value="C:plasma membrane"/>
    <property type="evidence" value="ECO:0007669"/>
    <property type="project" value="UniProtKB-SubCell"/>
</dbReference>
<dbReference type="InterPro" id="IPR050250">
    <property type="entry name" value="Macrolide_Exporter_MacB"/>
</dbReference>
<evidence type="ECO:0008006" key="11">
    <source>
        <dbReference type="Google" id="ProtNLM"/>
    </source>
</evidence>
<dbReference type="Pfam" id="PF02687">
    <property type="entry name" value="FtsX"/>
    <property type="match status" value="1"/>
</dbReference>
<keyword evidence="4 7" id="KW-1133">Transmembrane helix</keyword>
<protein>
    <recommendedName>
        <fullName evidence="11">ABC3 transporter permease protein domain-containing protein</fullName>
    </recommendedName>
</protein>
<feature type="domain" description="ABC3 transporter permease C-terminal" evidence="8">
    <location>
        <begin position="266"/>
        <end position="384"/>
    </location>
</feature>
<sequence length="391" mass="42031">MLGIIIGVGAVIIIMAVGAGAQSLILAQVESLGTNIIGVMPGSSEDEGPPAAIMGIVITTLTYDDVQALRKKKNVPNIVEVVGYTKGVDTVSWGAHKYDTNLSGSTIGYLEVEGGEVEQGRFFIEDEERNMAKVVVLGSTVKDELFGESEAVGQRVKIKKHTFEVIGVMKERGTVAFQDYDDQVFLPLKTMQKLIAGVNHLGLLRAKIDHEDNIEQAIADVEMTMRDQHDITDQSGKSDDFTIRSAAEALDVITTITDALKYFLAAMAALSLLVGGIGIMNIMLVSVTERTREIGLRKAVGANNFNIMSQFLMEAVAVTLIGGVAGIIGGAIISYIISVVAHFLGYDWAFIVSFLSIVLAVSVSMLVGLVFGLYPARKASKLEPVEALRYE</sequence>
<comment type="similarity">
    <text evidence="6">Belongs to the ABC-4 integral membrane protein family.</text>
</comment>
<name>X0RU31_9ZZZZ</name>
<dbReference type="GO" id="GO:0022857">
    <property type="term" value="F:transmembrane transporter activity"/>
    <property type="evidence" value="ECO:0007669"/>
    <property type="project" value="TreeGrafter"/>
</dbReference>
<feature type="transmembrane region" description="Helical" evidence="7">
    <location>
        <begin position="262"/>
        <end position="287"/>
    </location>
</feature>
<keyword evidence="5 7" id="KW-0472">Membrane</keyword>
<dbReference type="AlphaFoldDB" id="X0RU31"/>
<evidence type="ECO:0000256" key="2">
    <source>
        <dbReference type="ARBA" id="ARBA00022475"/>
    </source>
</evidence>
<evidence type="ECO:0000259" key="9">
    <source>
        <dbReference type="Pfam" id="PF12704"/>
    </source>
</evidence>
<keyword evidence="3 7" id="KW-0812">Transmembrane</keyword>
<evidence type="ECO:0000256" key="6">
    <source>
        <dbReference type="ARBA" id="ARBA00038076"/>
    </source>
</evidence>
<evidence type="ECO:0000313" key="10">
    <source>
        <dbReference type="EMBL" id="GAF72354.1"/>
    </source>
</evidence>
<feature type="transmembrane region" description="Helical" evidence="7">
    <location>
        <begin position="349"/>
        <end position="374"/>
    </location>
</feature>
<proteinExistence type="inferred from homology"/>
<dbReference type="InterPro" id="IPR025857">
    <property type="entry name" value="MacB_PCD"/>
</dbReference>
<dbReference type="PANTHER" id="PTHR30572:SF4">
    <property type="entry name" value="ABC TRANSPORTER PERMEASE YTRF"/>
    <property type="match status" value="1"/>
</dbReference>
<feature type="domain" description="MacB-like periplasmic core" evidence="9">
    <location>
        <begin position="1"/>
        <end position="222"/>
    </location>
</feature>
<feature type="transmembrane region" description="Helical" evidence="7">
    <location>
        <begin position="315"/>
        <end position="337"/>
    </location>
</feature>
<dbReference type="Pfam" id="PF12704">
    <property type="entry name" value="MacB_PCD"/>
    <property type="match status" value="1"/>
</dbReference>
<gene>
    <name evidence="10" type="ORF">S01H1_05289</name>
</gene>
<comment type="caution">
    <text evidence="10">The sequence shown here is derived from an EMBL/GenBank/DDBJ whole genome shotgun (WGS) entry which is preliminary data.</text>
</comment>
<dbReference type="PANTHER" id="PTHR30572">
    <property type="entry name" value="MEMBRANE COMPONENT OF TRANSPORTER-RELATED"/>
    <property type="match status" value="1"/>
</dbReference>
<organism evidence="10">
    <name type="scientific">marine sediment metagenome</name>
    <dbReference type="NCBI Taxonomy" id="412755"/>
    <lineage>
        <taxon>unclassified sequences</taxon>
        <taxon>metagenomes</taxon>
        <taxon>ecological metagenomes</taxon>
    </lineage>
</organism>
<accession>X0RU31</accession>
<keyword evidence="2" id="KW-1003">Cell membrane</keyword>
<evidence type="ECO:0000256" key="4">
    <source>
        <dbReference type="ARBA" id="ARBA00022989"/>
    </source>
</evidence>
<evidence type="ECO:0000256" key="5">
    <source>
        <dbReference type="ARBA" id="ARBA00023136"/>
    </source>
</evidence>
<evidence type="ECO:0000256" key="3">
    <source>
        <dbReference type="ARBA" id="ARBA00022692"/>
    </source>
</evidence>
<evidence type="ECO:0000259" key="8">
    <source>
        <dbReference type="Pfam" id="PF02687"/>
    </source>
</evidence>
<reference evidence="10" key="1">
    <citation type="journal article" date="2014" name="Front. Microbiol.">
        <title>High frequency of phylogenetically diverse reductive dehalogenase-homologous genes in deep subseafloor sedimentary metagenomes.</title>
        <authorList>
            <person name="Kawai M."/>
            <person name="Futagami T."/>
            <person name="Toyoda A."/>
            <person name="Takaki Y."/>
            <person name="Nishi S."/>
            <person name="Hori S."/>
            <person name="Arai W."/>
            <person name="Tsubouchi T."/>
            <person name="Morono Y."/>
            <person name="Uchiyama I."/>
            <person name="Ito T."/>
            <person name="Fujiyama A."/>
            <person name="Inagaki F."/>
            <person name="Takami H."/>
        </authorList>
    </citation>
    <scope>NUCLEOTIDE SEQUENCE</scope>
    <source>
        <strain evidence="10">Expedition CK06-06</strain>
    </source>
</reference>
<dbReference type="EMBL" id="BARS01002758">
    <property type="protein sequence ID" value="GAF72354.1"/>
    <property type="molecule type" value="Genomic_DNA"/>
</dbReference>
<comment type="subcellular location">
    <subcellularLocation>
        <location evidence="1">Cell membrane</location>
        <topology evidence="1">Multi-pass membrane protein</topology>
    </subcellularLocation>
</comment>